<name>A0A2X2E3N4_PROMI</name>
<dbReference type="PANTHER" id="PTHR42885:SF2">
    <property type="entry name" value="HISTIDINOL-PHOSPHATE AMINOTRANSFERASE"/>
    <property type="match status" value="1"/>
</dbReference>
<dbReference type="EMBL" id="UAUE01000031">
    <property type="protein sequence ID" value="SPZ02679.1"/>
    <property type="molecule type" value="Genomic_DNA"/>
</dbReference>
<evidence type="ECO:0000256" key="5">
    <source>
        <dbReference type="ARBA" id="ARBA00022576"/>
    </source>
</evidence>
<dbReference type="PANTHER" id="PTHR42885">
    <property type="entry name" value="HISTIDINOL-PHOSPHATE AMINOTRANSFERASE-RELATED"/>
    <property type="match status" value="1"/>
</dbReference>
<dbReference type="InterPro" id="IPR015424">
    <property type="entry name" value="PyrdxlP-dep_Trfase"/>
</dbReference>
<dbReference type="Pfam" id="PF00155">
    <property type="entry name" value="Aminotran_1_2"/>
    <property type="match status" value="1"/>
</dbReference>
<dbReference type="GO" id="GO:0030170">
    <property type="term" value="F:pyridoxal phosphate binding"/>
    <property type="evidence" value="ECO:0007669"/>
    <property type="project" value="InterPro"/>
</dbReference>
<protein>
    <recommendedName>
        <fullName evidence="4">Histidinol-phosphate aminotransferase</fullName>
        <ecNumber evidence="3">2.6.1.9</ecNumber>
    </recommendedName>
    <alternativeName>
        <fullName evidence="8">Imidazole acetol-phosphate transaminase</fullName>
    </alternativeName>
</protein>
<comment type="similarity">
    <text evidence="10">Belongs to the class-II pyridoxal-phosphate-dependent aminotransferase family.</text>
</comment>
<dbReference type="EC" id="2.6.1.9" evidence="3"/>
<dbReference type="InterPro" id="IPR015421">
    <property type="entry name" value="PyrdxlP-dep_Trfase_major"/>
</dbReference>
<dbReference type="Gene3D" id="3.90.1150.10">
    <property type="entry name" value="Aspartate Aminotransferase, domain 1"/>
    <property type="match status" value="1"/>
</dbReference>
<feature type="domain" description="Aminotransferase class I/classII large" evidence="12">
    <location>
        <begin position="1"/>
        <end position="143"/>
    </location>
</feature>
<comment type="catalytic activity">
    <reaction evidence="9">
        <text>L-histidinol phosphate + 2-oxoglutarate = 3-(imidazol-4-yl)-2-oxopropyl phosphate + L-glutamate</text>
        <dbReference type="Rhea" id="RHEA:23744"/>
        <dbReference type="ChEBI" id="CHEBI:16810"/>
        <dbReference type="ChEBI" id="CHEBI:29985"/>
        <dbReference type="ChEBI" id="CHEBI:57766"/>
        <dbReference type="ChEBI" id="CHEBI:57980"/>
        <dbReference type="EC" id="2.6.1.9"/>
    </reaction>
</comment>
<evidence type="ECO:0000256" key="6">
    <source>
        <dbReference type="ARBA" id="ARBA00022679"/>
    </source>
</evidence>
<evidence type="ECO:0000256" key="3">
    <source>
        <dbReference type="ARBA" id="ARBA00012748"/>
    </source>
</evidence>
<evidence type="ECO:0000256" key="8">
    <source>
        <dbReference type="ARBA" id="ARBA00030262"/>
    </source>
</evidence>
<dbReference type="CDD" id="cd00609">
    <property type="entry name" value="AAT_like"/>
    <property type="match status" value="1"/>
</dbReference>
<dbReference type="SUPFAM" id="SSF53383">
    <property type="entry name" value="PLP-dependent transferases"/>
    <property type="match status" value="1"/>
</dbReference>
<evidence type="ECO:0000256" key="2">
    <source>
        <dbReference type="ARBA" id="ARBA00005011"/>
    </source>
</evidence>
<dbReference type="Gene3D" id="3.40.640.10">
    <property type="entry name" value="Type I PLP-dependent aspartate aminotransferase-like (Major domain)"/>
    <property type="match status" value="1"/>
</dbReference>
<accession>A0A2X2E3N4</accession>
<evidence type="ECO:0000313" key="13">
    <source>
        <dbReference type="EMBL" id="SPZ02679.1"/>
    </source>
</evidence>
<feature type="signal peptide" evidence="11">
    <location>
        <begin position="1"/>
        <end position="20"/>
    </location>
</feature>
<comment type="cofactor">
    <cofactor evidence="1 10">
        <name>pyridoxal 5'-phosphate</name>
        <dbReference type="ChEBI" id="CHEBI:597326"/>
    </cofactor>
</comment>
<evidence type="ECO:0000259" key="12">
    <source>
        <dbReference type="Pfam" id="PF00155"/>
    </source>
</evidence>
<dbReference type="GO" id="GO:0004400">
    <property type="term" value="F:histidinol-phosphate transaminase activity"/>
    <property type="evidence" value="ECO:0007669"/>
    <property type="project" value="UniProtKB-EC"/>
</dbReference>
<dbReference type="InterPro" id="IPR004839">
    <property type="entry name" value="Aminotransferase_I/II_large"/>
</dbReference>
<gene>
    <name evidence="13" type="primary">hisC_2</name>
    <name evidence="13" type="ORF">NCTC10975_04640</name>
</gene>
<comment type="pathway">
    <text evidence="2">Amino-acid biosynthesis; L-histidine biosynthesis; L-histidine from 5-phospho-alpha-D-ribose 1-diphosphate: step 7/9.</text>
</comment>
<evidence type="ECO:0000256" key="10">
    <source>
        <dbReference type="RuleBase" id="RU003693"/>
    </source>
</evidence>
<evidence type="ECO:0000313" key="14">
    <source>
        <dbReference type="Proteomes" id="UP000251485"/>
    </source>
</evidence>
<evidence type="ECO:0000256" key="1">
    <source>
        <dbReference type="ARBA" id="ARBA00001933"/>
    </source>
</evidence>
<keyword evidence="6 13" id="KW-0808">Transferase</keyword>
<dbReference type="AlphaFoldDB" id="A0A2X2E3N4"/>
<dbReference type="InterPro" id="IPR015422">
    <property type="entry name" value="PyrdxlP-dep_Trfase_small"/>
</dbReference>
<keyword evidence="5 13" id="KW-0032">Aminotransferase</keyword>
<dbReference type="PROSITE" id="PS00599">
    <property type="entry name" value="AA_TRANSFER_CLASS_2"/>
    <property type="match status" value="1"/>
</dbReference>
<evidence type="ECO:0000256" key="7">
    <source>
        <dbReference type="ARBA" id="ARBA00022898"/>
    </source>
</evidence>
<evidence type="ECO:0000256" key="9">
    <source>
        <dbReference type="ARBA" id="ARBA00047481"/>
    </source>
</evidence>
<reference evidence="13 14" key="1">
    <citation type="submission" date="2018-06" db="EMBL/GenBank/DDBJ databases">
        <authorList>
            <consortium name="Pathogen Informatics"/>
            <person name="Doyle S."/>
        </authorList>
    </citation>
    <scope>NUCLEOTIDE SEQUENCE [LARGE SCALE GENOMIC DNA]</scope>
    <source>
        <strain evidence="13 14">NCTC10975</strain>
    </source>
</reference>
<proteinExistence type="inferred from homology"/>
<keyword evidence="7 10" id="KW-0663">Pyridoxal phosphate</keyword>
<sequence>MRTLSKAFALAGLRCGFALANSPVIELLLKVIAPYPLSTPVADIAAQALTDQGIEAMKQRVTEIVHNRAYLADALKNLPNVEQVYCSETNYILVKFTDADCVFRSLWEQGIILRDQQRQYGLAGCLRISIGTRQECDSVITAIKNRQTANV</sequence>
<dbReference type="InterPro" id="IPR001917">
    <property type="entry name" value="Aminotrans_II_pyridoxalP_BS"/>
</dbReference>
<keyword evidence="11" id="KW-0732">Signal</keyword>
<evidence type="ECO:0000256" key="4">
    <source>
        <dbReference type="ARBA" id="ARBA00018048"/>
    </source>
</evidence>
<evidence type="ECO:0000256" key="11">
    <source>
        <dbReference type="SAM" id="SignalP"/>
    </source>
</evidence>
<organism evidence="13 14">
    <name type="scientific">Proteus mirabilis</name>
    <dbReference type="NCBI Taxonomy" id="584"/>
    <lineage>
        <taxon>Bacteria</taxon>
        <taxon>Pseudomonadati</taxon>
        <taxon>Pseudomonadota</taxon>
        <taxon>Gammaproteobacteria</taxon>
        <taxon>Enterobacterales</taxon>
        <taxon>Morganellaceae</taxon>
        <taxon>Proteus</taxon>
    </lineage>
</organism>
<dbReference type="Proteomes" id="UP000251485">
    <property type="component" value="Unassembled WGS sequence"/>
</dbReference>
<feature type="chain" id="PRO_5015948843" description="Histidinol-phosphate aminotransferase" evidence="11">
    <location>
        <begin position="21"/>
        <end position="151"/>
    </location>
</feature>